<dbReference type="PROSITE" id="PS00409">
    <property type="entry name" value="PROKAR_NTER_METHYL"/>
    <property type="match status" value="1"/>
</dbReference>
<dbReference type="EMBL" id="CP000612">
    <property type="protein sequence ID" value="ABO49577.1"/>
    <property type="molecule type" value="Genomic_DNA"/>
</dbReference>
<dbReference type="SUPFAM" id="SSF54523">
    <property type="entry name" value="Pili subunits"/>
    <property type="match status" value="1"/>
</dbReference>
<evidence type="ECO:0000256" key="3">
    <source>
        <dbReference type="ARBA" id="ARBA00022692"/>
    </source>
</evidence>
<dbReference type="Gene3D" id="3.30.700.10">
    <property type="entry name" value="Glycoprotein, Type 4 Pilin"/>
    <property type="match status" value="1"/>
</dbReference>
<comment type="subcellular location">
    <subcellularLocation>
        <location evidence="1">Membrane</location>
        <topology evidence="1">Single-pass membrane protein</topology>
    </subcellularLocation>
</comment>
<dbReference type="Pfam" id="PF07963">
    <property type="entry name" value="N_methyl"/>
    <property type="match status" value="1"/>
</dbReference>
<dbReference type="RefSeq" id="WP_011877403.1">
    <property type="nucleotide sequence ID" value="NC_009253.1"/>
</dbReference>
<dbReference type="KEGG" id="drm:Dred_1042"/>
<feature type="transmembrane region" description="Helical" evidence="6">
    <location>
        <begin position="16"/>
        <end position="37"/>
    </location>
</feature>
<dbReference type="PANTHER" id="PTHR30093:SF44">
    <property type="entry name" value="TYPE II SECRETION SYSTEM CORE PROTEIN G"/>
    <property type="match status" value="1"/>
</dbReference>
<evidence type="ECO:0000256" key="5">
    <source>
        <dbReference type="ARBA" id="ARBA00023136"/>
    </source>
</evidence>
<accession>A4J3C4</accession>
<dbReference type="NCBIfam" id="TIGR02532">
    <property type="entry name" value="IV_pilin_GFxxxE"/>
    <property type="match status" value="1"/>
</dbReference>
<proteinExistence type="predicted"/>
<name>A4J3C4_DESRM</name>
<dbReference type="PANTHER" id="PTHR30093">
    <property type="entry name" value="GENERAL SECRETION PATHWAY PROTEIN G"/>
    <property type="match status" value="1"/>
</dbReference>
<keyword evidence="8" id="KW-1185">Reference proteome</keyword>
<evidence type="ECO:0000313" key="8">
    <source>
        <dbReference type="Proteomes" id="UP000001556"/>
    </source>
</evidence>
<keyword evidence="2" id="KW-0488">Methylation</keyword>
<evidence type="ECO:0000256" key="4">
    <source>
        <dbReference type="ARBA" id="ARBA00022989"/>
    </source>
</evidence>
<dbReference type="Proteomes" id="UP000001556">
    <property type="component" value="Chromosome"/>
</dbReference>
<keyword evidence="5 6" id="KW-0472">Membrane</keyword>
<evidence type="ECO:0000256" key="2">
    <source>
        <dbReference type="ARBA" id="ARBA00022481"/>
    </source>
</evidence>
<dbReference type="STRING" id="349161.Dred_1042"/>
<organism evidence="7 8">
    <name type="scientific">Desulforamulus reducens (strain ATCC BAA-1160 / DSM 100696 / MI-1)</name>
    <name type="common">Desulfotomaculum reducens</name>
    <dbReference type="NCBI Taxonomy" id="349161"/>
    <lineage>
        <taxon>Bacteria</taxon>
        <taxon>Bacillati</taxon>
        <taxon>Bacillota</taxon>
        <taxon>Clostridia</taxon>
        <taxon>Eubacteriales</taxon>
        <taxon>Peptococcaceae</taxon>
        <taxon>Desulforamulus</taxon>
    </lineage>
</organism>
<keyword evidence="3 6" id="KW-0812">Transmembrane</keyword>
<keyword evidence="4 6" id="KW-1133">Transmembrane helix</keyword>
<dbReference type="AlphaFoldDB" id="A4J3C4"/>
<dbReference type="InterPro" id="IPR012902">
    <property type="entry name" value="N_methyl_site"/>
</dbReference>
<gene>
    <name evidence="7" type="ordered locus">Dred_1042</name>
</gene>
<dbReference type="HOGENOM" id="CLU_2045908_0_0_9"/>
<evidence type="ECO:0000256" key="6">
    <source>
        <dbReference type="SAM" id="Phobius"/>
    </source>
</evidence>
<evidence type="ECO:0000256" key="1">
    <source>
        <dbReference type="ARBA" id="ARBA00004167"/>
    </source>
</evidence>
<dbReference type="InterPro" id="IPR045584">
    <property type="entry name" value="Pilin-like"/>
</dbReference>
<protein>
    <recommendedName>
        <fullName evidence="9">Prepilin-type N-terminal cleavage/methylation domain-containing protein</fullName>
    </recommendedName>
</protein>
<dbReference type="eggNOG" id="COG2165">
    <property type="taxonomic scope" value="Bacteria"/>
</dbReference>
<evidence type="ECO:0000313" key="7">
    <source>
        <dbReference type="EMBL" id="ABO49577.1"/>
    </source>
</evidence>
<sequence>MLKIAKMLRNRKGFTLVELMVVVAIIGILATIAVPMYNNVTKDAQDAANEATARTLNGAISMYMAKQTSTEVAAFVVKDKAGVLAELVAKGYIQAGADVTNLNFTDGTATPLKAPVYVAP</sequence>
<dbReference type="GO" id="GO:0016020">
    <property type="term" value="C:membrane"/>
    <property type="evidence" value="ECO:0007669"/>
    <property type="project" value="UniProtKB-SubCell"/>
</dbReference>
<reference evidence="7 8" key="1">
    <citation type="submission" date="2007-03" db="EMBL/GenBank/DDBJ databases">
        <title>Complete sequence of Desulfotomaculum reducens MI-1.</title>
        <authorList>
            <consortium name="US DOE Joint Genome Institute"/>
            <person name="Copeland A."/>
            <person name="Lucas S."/>
            <person name="Lapidus A."/>
            <person name="Barry K."/>
            <person name="Detter J.C."/>
            <person name="Glavina del Rio T."/>
            <person name="Hammon N."/>
            <person name="Israni S."/>
            <person name="Dalin E."/>
            <person name="Tice H."/>
            <person name="Pitluck S."/>
            <person name="Sims D."/>
            <person name="Brettin T."/>
            <person name="Bruce D."/>
            <person name="Han C."/>
            <person name="Tapia R."/>
            <person name="Schmutz J."/>
            <person name="Larimer F."/>
            <person name="Land M."/>
            <person name="Hauser L."/>
            <person name="Kyrpides N."/>
            <person name="Kim E."/>
            <person name="Tebo B.M."/>
            <person name="Richardson P."/>
        </authorList>
    </citation>
    <scope>NUCLEOTIDE SEQUENCE [LARGE SCALE GENOMIC DNA]</scope>
    <source>
        <strain evidence="7 8">MI-1</strain>
    </source>
</reference>
<evidence type="ECO:0008006" key="9">
    <source>
        <dbReference type="Google" id="ProtNLM"/>
    </source>
</evidence>